<evidence type="ECO:0000256" key="14">
    <source>
        <dbReference type="ARBA" id="ARBA00023180"/>
    </source>
</evidence>
<evidence type="ECO:0000256" key="4">
    <source>
        <dbReference type="ARBA" id="ARBA00022679"/>
    </source>
</evidence>
<dbReference type="InterPro" id="IPR002902">
    <property type="entry name" value="GNK2"/>
</dbReference>
<keyword evidence="13" id="KW-0675">Receptor</keyword>
<dbReference type="GO" id="GO:0005886">
    <property type="term" value="C:plasma membrane"/>
    <property type="evidence" value="ECO:0007669"/>
    <property type="project" value="TreeGrafter"/>
</dbReference>
<keyword evidence="5" id="KW-0812">Transmembrane</keyword>
<evidence type="ECO:0000256" key="7">
    <source>
        <dbReference type="ARBA" id="ARBA00022737"/>
    </source>
</evidence>
<keyword evidence="2" id="KW-0723">Serine/threonine-protein kinase</keyword>
<evidence type="ECO:0000256" key="13">
    <source>
        <dbReference type="ARBA" id="ARBA00023170"/>
    </source>
</evidence>
<accession>A0AAV5K3C5</accession>
<dbReference type="InterPro" id="IPR011009">
    <property type="entry name" value="Kinase-like_dom_sf"/>
</dbReference>
<feature type="domain" description="Gnk2-homologous" evidence="16">
    <location>
        <begin position="1"/>
        <end position="98"/>
    </location>
</feature>
<protein>
    <recommendedName>
        <fullName evidence="19">Cysteine-rich receptor-like protein kinase 29</fullName>
    </recommendedName>
</protein>
<organism evidence="17 18">
    <name type="scientific">Rubroshorea leprosula</name>
    <dbReference type="NCBI Taxonomy" id="152421"/>
    <lineage>
        <taxon>Eukaryota</taxon>
        <taxon>Viridiplantae</taxon>
        <taxon>Streptophyta</taxon>
        <taxon>Embryophyta</taxon>
        <taxon>Tracheophyta</taxon>
        <taxon>Spermatophyta</taxon>
        <taxon>Magnoliopsida</taxon>
        <taxon>eudicotyledons</taxon>
        <taxon>Gunneridae</taxon>
        <taxon>Pentapetalae</taxon>
        <taxon>rosids</taxon>
        <taxon>malvids</taxon>
        <taxon>Malvales</taxon>
        <taxon>Dipterocarpaceae</taxon>
        <taxon>Rubroshorea</taxon>
    </lineage>
</organism>
<evidence type="ECO:0000256" key="6">
    <source>
        <dbReference type="ARBA" id="ARBA00022729"/>
    </source>
</evidence>
<dbReference type="PROSITE" id="PS51473">
    <property type="entry name" value="GNK2"/>
    <property type="match status" value="2"/>
</dbReference>
<dbReference type="GO" id="GO:0005524">
    <property type="term" value="F:ATP binding"/>
    <property type="evidence" value="ECO:0007669"/>
    <property type="project" value="UniProtKB-KW"/>
</dbReference>
<evidence type="ECO:0000256" key="9">
    <source>
        <dbReference type="ARBA" id="ARBA00022777"/>
    </source>
</evidence>
<dbReference type="FunFam" id="1.10.510.10:FF:000343">
    <property type="entry name" value="Cysteine-rich receptor-like protein kinase 28"/>
    <property type="match status" value="1"/>
</dbReference>
<evidence type="ECO:0008006" key="19">
    <source>
        <dbReference type="Google" id="ProtNLM"/>
    </source>
</evidence>
<keyword evidence="7" id="KW-0677">Repeat</keyword>
<evidence type="ECO:0000256" key="2">
    <source>
        <dbReference type="ARBA" id="ARBA00022527"/>
    </source>
</evidence>
<dbReference type="GO" id="GO:0004674">
    <property type="term" value="F:protein serine/threonine kinase activity"/>
    <property type="evidence" value="ECO:0007669"/>
    <property type="project" value="UniProtKB-KW"/>
</dbReference>
<keyword evidence="4" id="KW-0808">Transferase</keyword>
<dbReference type="InterPro" id="IPR008271">
    <property type="entry name" value="Ser/Thr_kinase_AS"/>
</dbReference>
<feature type="domain" description="Protein kinase" evidence="15">
    <location>
        <begin position="255"/>
        <end position="537"/>
    </location>
</feature>
<gene>
    <name evidence="17" type="ORF">SLEP1_g29543</name>
</gene>
<keyword evidence="8" id="KW-0547">Nucleotide-binding</keyword>
<evidence type="ECO:0000256" key="12">
    <source>
        <dbReference type="ARBA" id="ARBA00023136"/>
    </source>
</evidence>
<dbReference type="PANTHER" id="PTHR27002:SF980">
    <property type="entry name" value="CYSTEINE-RICH RECEPTOR-LIKE PROTEIN KINASE 10 ISOFORM X1"/>
    <property type="match status" value="1"/>
</dbReference>
<sequence>MGCSKLLFIFAYEINLQRLSTQISSTKDFNYGFYNITVGKNPDQVNAIGLCRGDIKQDACKTCLNNSLLELEQSCPNNKEAVGWSDSRCMLHYSGRDIFGTKETTPVSFETTGRKSPNVDRFNLALSSLLKNLSSQAAAGGSLRKFAAGNASAPNYFDRIFAFVQCTPDLSQQECGECLATAMAKIIRYCYGDIGCKILLPSCFLRYEIGPFLAAVDDISEPSPSSPPAEAVDEIIELESLQYDFANVRAATNNLSDENKLGQGGLGAGQLPNGQDVAIKRLSRGSKQGESEFKNEVLLVAKLQHRNLVRLLGFCLEGKERLLIYELVPNASLDNFIFDPIKSAKVDWGRWYKIIGGIARGLLYLHEDSQLRVIHCDLKPNNVLLDEEMDPKISDFGMARLFVVDDTHVTTNRVVGTYGYMAPEYIKHGHFSLKIDVFSFGVMILEIVSGQKNNSPHGEKNATNLISLAWRNWREGTALNIVDPNLRVGSTAQMMKCIHVGLLCVQENPLQRPTMGSIIVMLTSNSIVLPAPSHPAYLLQSTTVQSEMSPLHESQQSNNGLALASVNDVSITELHPR</sequence>
<dbReference type="Gene3D" id="1.10.510.10">
    <property type="entry name" value="Transferase(Phosphotransferase) domain 1"/>
    <property type="match status" value="1"/>
</dbReference>
<evidence type="ECO:0000256" key="11">
    <source>
        <dbReference type="ARBA" id="ARBA00022989"/>
    </source>
</evidence>
<evidence type="ECO:0000256" key="3">
    <source>
        <dbReference type="ARBA" id="ARBA00022553"/>
    </source>
</evidence>
<dbReference type="Gene3D" id="3.30.200.20">
    <property type="entry name" value="Phosphorylase Kinase, domain 1"/>
    <property type="match status" value="1"/>
</dbReference>
<keyword evidence="12" id="KW-0472">Membrane</keyword>
<keyword evidence="14" id="KW-0325">Glycoprotein</keyword>
<evidence type="ECO:0000256" key="1">
    <source>
        <dbReference type="ARBA" id="ARBA00004167"/>
    </source>
</evidence>
<dbReference type="Pfam" id="PF01657">
    <property type="entry name" value="Stress-antifung"/>
    <property type="match status" value="2"/>
</dbReference>
<keyword evidence="3" id="KW-0597">Phosphoprotein</keyword>
<reference evidence="17 18" key="1">
    <citation type="journal article" date="2021" name="Commun. Biol.">
        <title>The genome of Shorea leprosula (Dipterocarpaceae) highlights the ecological relevance of drought in aseasonal tropical rainforests.</title>
        <authorList>
            <person name="Ng K.K.S."/>
            <person name="Kobayashi M.J."/>
            <person name="Fawcett J.A."/>
            <person name="Hatakeyama M."/>
            <person name="Paape T."/>
            <person name="Ng C.H."/>
            <person name="Ang C.C."/>
            <person name="Tnah L.H."/>
            <person name="Lee C.T."/>
            <person name="Nishiyama T."/>
            <person name="Sese J."/>
            <person name="O'Brien M.J."/>
            <person name="Copetti D."/>
            <person name="Mohd Noor M.I."/>
            <person name="Ong R.C."/>
            <person name="Putra M."/>
            <person name="Sireger I.Z."/>
            <person name="Indrioko S."/>
            <person name="Kosugi Y."/>
            <person name="Izuno A."/>
            <person name="Isagi Y."/>
            <person name="Lee S.L."/>
            <person name="Shimizu K.K."/>
        </authorList>
    </citation>
    <scope>NUCLEOTIDE SEQUENCE [LARGE SCALE GENOMIC DNA]</scope>
    <source>
        <strain evidence="17">214</strain>
    </source>
</reference>
<dbReference type="InterPro" id="IPR038408">
    <property type="entry name" value="GNK2_sf"/>
</dbReference>
<keyword evidence="10" id="KW-0067">ATP-binding</keyword>
<evidence type="ECO:0000256" key="8">
    <source>
        <dbReference type="ARBA" id="ARBA00022741"/>
    </source>
</evidence>
<keyword evidence="6" id="KW-0732">Signal</keyword>
<dbReference type="SMART" id="SM00220">
    <property type="entry name" value="S_TKc"/>
    <property type="match status" value="1"/>
</dbReference>
<evidence type="ECO:0000259" key="16">
    <source>
        <dbReference type="PROSITE" id="PS51473"/>
    </source>
</evidence>
<dbReference type="SUPFAM" id="SSF56112">
    <property type="entry name" value="Protein kinase-like (PK-like)"/>
    <property type="match status" value="1"/>
</dbReference>
<comment type="caution">
    <text evidence="17">The sequence shown here is derived from an EMBL/GenBank/DDBJ whole genome shotgun (WGS) entry which is preliminary data.</text>
</comment>
<evidence type="ECO:0000256" key="5">
    <source>
        <dbReference type="ARBA" id="ARBA00022692"/>
    </source>
</evidence>
<name>A0AAV5K3C5_9ROSI</name>
<dbReference type="Proteomes" id="UP001054252">
    <property type="component" value="Unassembled WGS sequence"/>
</dbReference>
<dbReference type="Gene3D" id="3.30.430.20">
    <property type="entry name" value="Gnk2 domain, C-X8-C-X2-C motif"/>
    <property type="match status" value="2"/>
</dbReference>
<dbReference type="PROSITE" id="PS50011">
    <property type="entry name" value="PROTEIN_KINASE_DOM"/>
    <property type="match status" value="1"/>
</dbReference>
<dbReference type="FunFam" id="3.30.200.20:FF:000727">
    <property type="entry name" value="Cysteine-rich RLK (RECEPTOR-like protein kinase) 23"/>
    <property type="match status" value="1"/>
</dbReference>
<evidence type="ECO:0000313" key="18">
    <source>
        <dbReference type="Proteomes" id="UP001054252"/>
    </source>
</evidence>
<keyword evidence="11" id="KW-1133">Transmembrane helix</keyword>
<dbReference type="PANTHER" id="PTHR27002">
    <property type="entry name" value="RECEPTOR-LIKE SERINE/THREONINE-PROTEIN KINASE SD1-8"/>
    <property type="match status" value="1"/>
</dbReference>
<evidence type="ECO:0000259" key="15">
    <source>
        <dbReference type="PROSITE" id="PS50011"/>
    </source>
</evidence>
<dbReference type="InterPro" id="IPR000719">
    <property type="entry name" value="Prot_kinase_dom"/>
</dbReference>
<keyword evidence="18" id="KW-1185">Reference proteome</keyword>
<keyword evidence="9" id="KW-0418">Kinase</keyword>
<dbReference type="CDD" id="cd23509">
    <property type="entry name" value="Gnk2-like"/>
    <property type="match status" value="2"/>
</dbReference>
<dbReference type="Pfam" id="PF00069">
    <property type="entry name" value="Pkinase"/>
    <property type="match status" value="1"/>
</dbReference>
<dbReference type="AlphaFoldDB" id="A0AAV5K3C5"/>
<proteinExistence type="predicted"/>
<comment type="subcellular location">
    <subcellularLocation>
        <location evidence="1">Membrane</location>
        <topology evidence="1">Single-pass membrane protein</topology>
    </subcellularLocation>
</comment>
<dbReference type="PROSITE" id="PS00108">
    <property type="entry name" value="PROTEIN_KINASE_ST"/>
    <property type="match status" value="1"/>
</dbReference>
<dbReference type="FunFam" id="3.30.430.20:FF:000002">
    <property type="entry name" value="Cysteine-rich receptor-like protein kinase 10"/>
    <property type="match status" value="1"/>
</dbReference>
<evidence type="ECO:0000313" key="17">
    <source>
        <dbReference type="EMBL" id="GKV19258.1"/>
    </source>
</evidence>
<evidence type="ECO:0000256" key="10">
    <source>
        <dbReference type="ARBA" id="ARBA00022840"/>
    </source>
</evidence>
<dbReference type="EMBL" id="BPVZ01000052">
    <property type="protein sequence ID" value="GKV19258.1"/>
    <property type="molecule type" value="Genomic_DNA"/>
</dbReference>
<feature type="domain" description="Gnk2-homologous" evidence="16">
    <location>
        <begin position="104"/>
        <end position="212"/>
    </location>
</feature>